<feature type="compositionally biased region" description="Polar residues" evidence="1">
    <location>
        <begin position="163"/>
        <end position="183"/>
    </location>
</feature>
<reference evidence="3 4" key="2">
    <citation type="submission" date="2018-03" db="EMBL/GenBank/DDBJ databases">
        <title>The ancient ancestry and fast evolution of plastids.</title>
        <authorList>
            <person name="Moore K.R."/>
            <person name="Magnabosco C."/>
            <person name="Momper L."/>
            <person name="Gold D.A."/>
            <person name="Bosak T."/>
            <person name="Fournier G.P."/>
        </authorList>
    </citation>
    <scope>NUCLEOTIDE SEQUENCE [LARGE SCALE GENOMIC DNA]</scope>
    <source>
        <strain evidence="3 4">CCAP 1448/3</strain>
    </source>
</reference>
<reference evidence="3 4" key="1">
    <citation type="submission" date="2018-02" db="EMBL/GenBank/DDBJ databases">
        <authorList>
            <person name="Cohen D.B."/>
            <person name="Kent A.D."/>
        </authorList>
    </citation>
    <scope>NUCLEOTIDE SEQUENCE [LARGE SCALE GENOMIC DNA]</scope>
    <source>
        <strain evidence="3 4">CCAP 1448/3</strain>
    </source>
</reference>
<comment type="caution">
    <text evidence="3">The sequence shown here is derived from an EMBL/GenBank/DDBJ whole genome shotgun (WGS) entry which is preliminary data.</text>
</comment>
<sequence length="215" mass="24685">MPAKKVLPNPFGHGLIDAYTGEVYDGITVIVGRKRNPYAKGWVMNSQESLEIVAKDKDIKWDTHRILCFICSRLDFENWIQISLQEIANELEMNKSVISRNIKILEEKGLIIRGSKLGRSYAFRLNPNFGWKGKVTNLEDYRQKEWDNDTKRSKALKAVSVASEEQTPQTSSGETAKNLTQSYPEINELSQEFDIPTEKLEKLLRYFQSIQDNPA</sequence>
<evidence type="ECO:0000313" key="3">
    <source>
        <dbReference type="EMBL" id="PSB00909.1"/>
    </source>
</evidence>
<dbReference type="EMBL" id="PVWJ01000148">
    <property type="protein sequence ID" value="PSB00909.1"/>
    <property type="molecule type" value="Genomic_DNA"/>
</dbReference>
<dbReference type="InterPro" id="IPR036388">
    <property type="entry name" value="WH-like_DNA-bd_sf"/>
</dbReference>
<dbReference type="InterPro" id="IPR036390">
    <property type="entry name" value="WH_DNA-bd_sf"/>
</dbReference>
<evidence type="ECO:0000313" key="4">
    <source>
        <dbReference type="Proteomes" id="UP000238762"/>
    </source>
</evidence>
<dbReference type="RefSeq" id="WP_106291072.1">
    <property type="nucleotide sequence ID" value="NZ_CAWNTC010000186.1"/>
</dbReference>
<evidence type="ECO:0000256" key="1">
    <source>
        <dbReference type="SAM" id="MobiDB-lite"/>
    </source>
</evidence>
<dbReference type="InterPro" id="IPR011991">
    <property type="entry name" value="ArsR-like_HTH"/>
</dbReference>
<dbReference type="InterPro" id="IPR008813">
    <property type="entry name" value="Plasmid_replication_RepL"/>
</dbReference>
<dbReference type="CDD" id="cd00090">
    <property type="entry name" value="HTH_ARSR"/>
    <property type="match status" value="1"/>
</dbReference>
<feature type="domain" description="Plasmid replication protein RepL" evidence="2">
    <location>
        <begin position="15"/>
        <end position="150"/>
    </location>
</feature>
<name>A0A2T1BY14_9CYAN</name>
<dbReference type="Gene3D" id="1.10.10.10">
    <property type="entry name" value="Winged helix-like DNA-binding domain superfamily/Winged helix DNA-binding domain"/>
    <property type="match status" value="1"/>
</dbReference>
<dbReference type="GO" id="GO:0006276">
    <property type="term" value="P:plasmid maintenance"/>
    <property type="evidence" value="ECO:0007669"/>
    <property type="project" value="InterPro"/>
</dbReference>
<gene>
    <name evidence="3" type="ORF">C7B64_21065</name>
</gene>
<feature type="region of interest" description="Disordered" evidence="1">
    <location>
        <begin position="158"/>
        <end position="183"/>
    </location>
</feature>
<dbReference type="GO" id="GO:0006260">
    <property type="term" value="P:DNA replication"/>
    <property type="evidence" value="ECO:0007669"/>
    <property type="project" value="InterPro"/>
</dbReference>
<dbReference type="Pfam" id="PF05732">
    <property type="entry name" value="RepL"/>
    <property type="match status" value="1"/>
</dbReference>
<dbReference type="Proteomes" id="UP000238762">
    <property type="component" value="Unassembled WGS sequence"/>
</dbReference>
<dbReference type="AlphaFoldDB" id="A0A2T1BY14"/>
<dbReference type="SUPFAM" id="SSF46785">
    <property type="entry name" value="Winged helix' DNA-binding domain"/>
    <property type="match status" value="1"/>
</dbReference>
<proteinExistence type="predicted"/>
<evidence type="ECO:0000259" key="2">
    <source>
        <dbReference type="Pfam" id="PF05732"/>
    </source>
</evidence>
<protein>
    <submittedName>
        <fullName evidence="3">MarR family transcriptional regulator</fullName>
    </submittedName>
</protein>
<keyword evidence="4" id="KW-1185">Reference proteome</keyword>
<dbReference type="OrthoDB" id="583115at2"/>
<organism evidence="3 4">
    <name type="scientific">Merismopedia glauca CCAP 1448/3</name>
    <dbReference type="NCBI Taxonomy" id="1296344"/>
    <lineage>
        <taxon>Bacteria</taxon>
        <taxon>Bacillati</taxon>
        <taxon>Cyanobacteriota</taxon>
        <taxon>Cyanophyceae</taxon>
        <taxon>Synechococcales</taxon>
        <taxon>Merismopediaceae</taxon>
        <taxon>Merismopedia</taxon>
    </lineage>
</organism>
<accession>A0A2T1BY14</accession>